<comment type="subcellular location">
    <subcellularLocation>
        <location evidence="1">Membrane</location>
        <topology evidence="1">Multi-pass membrane protein</topology>
    </subcellularLocation>
</comment>
<evidence type="ECO:0000256" key="1">
    <source>
        <dbReference type="ARBA" id="ARBA00004141"/>
    </source>
</evidence>
<dbReference type="EMBL" id="JAPQKN010000001">
    <property type="protein sequence ID" value="KAJ5175584.1"/>
    <property type="molecule type" value="Genomic_DNA"/>
</dbReference>
<organism evidence="8 9">
    <name type="scientific">Penicillium canariense</name>
    <dbReference type="NCBI Taxonomy" id="189055"/>
    <lineage>
        <taxon>Eukaryota</taxon>
        <taxon>Fungi</taxon>
        <taxon>Dikarya</taxon>
        <taxon>Ascomycota</taxon>
        <taxon>Pezizomycotina</taxon>
        <taxon>Eurotiomycetes</taxon>
        <taxon>Eurotiomycetidae</taxon>
        <taxon>Eurotiales</taxon>
        <taxon>Aspergillaceae</taxon>
        <taxon>Penicillium</taxon>
    </lineage>
</organism>
<feature type="transmembrane region" description="Helical" evidence="6">
    <location>
        <begin position="298"/>
        <end position="319"/>
    </location>
</feature>
<dbReference type="InterPro" id="IPR011701">
    <property type="entry name" value="MFS"/>
</dbReference>
<feature type="transmembrane region" description="Helical" evidence="6">
    <location>
        <begin position="190"/>
        <end position="210"/>
    </location>
</feature>
<dbReference type="FunFam" id="1.20.1720.10:FF:000012">
    <property type="entry name" value="MFS toxin efflux pump (AflT)"/>
    <property type="match status" value="1"/>
</dbReference>
<evidence type="ECO:0000256" key="5">
    <source>
        <dbReference type="ARBA" id="ARBA00023136"/>
    </source>
</evidence>
<feature type="transmembrane region" description="Helical" evidence="6">
    <location>
        <begin position="496"/>
        <end position="518"/>
    </location>
</feature>
<dbReference type="OrthoDB" id="10021397at2759"/>
<proteinExistence type="inferred from homology"/>
<comment type="caution">
    <text evidence="8">The sequence shown here is derived from an EMBL/GenBank/DDBJ whole genome shotgun (WGS) entry which is preliminary data.</text>
</comment>
<feature type="transmembrane region" description="Helical" evidence="6">
    <location>
        <begin position="101"/>
        <end position="121"/>
    </location>
</feature>
<feature type="transmembrane region" description="Helical" evidence="6">
    <location>
        <begin position="34"/>
        <end position="62"/>
    </location>
</feature>
<feature type="transmembrane region" description="Helical" evidence="6">
    <location>
        <begin position="392"/>
        <end position="411"/>
    </location>
</feature>
<feature type="transmembrane region" description="Helical" evidence="6">
    <location>
        <begin position="258"/>
        <end position="278"/>
    </location>
</feature>
<dbReference type="InterPro" id="IPR036259">
    <property type="entry name" value="MFS_trans_sf"/>
</dbReference>
<comment type="similarity">
    <text evidence="2">Belongs to the major facilitator superfamily. TCR/Tet family.</text>
</comment>
<feature type="transmembrane region" description="Helical" evidence="6">
    <location>
        <begin position="127"/>
        <end position="147"/>
    </location>
</feature>
<dbReference type="Gene3D" id="1.20.1250.20">
    <property type="entry name" value="MFS general substrate transporter like domains"/>
    <property type="match status" value="1"/>
</dbReference>
<keyword evidence="9" id="KW-1185">Reference proteome</keyword>
<sequence>MEIPLNPVTMDEADKLVSSEPQESHDRYLPIRKLIPLVLGLSLNVFATSLDNTIITTAIPTIADQFHSLDDVGWYGSVYFLTTCAVTLIFGRLYTFFNVKWVYLCALLVFEIGSFLCGIAPTSTALITGRAIAGLGSGGLLTGSLLIAVNTVPPETRPLLLGIVSSVYGVASVVGPLLGGVFTDHVTWRWCFYINLPLAILPTLIILFMFKPPSPKQGIPLSQKLLDLDPIGNILFVAAVICLLLAVQWGGVKYAWKSAWIIALFVTSGVLGISFIGLQWWRGDRATLPGRIVKKRGVWGSAWFMFFMGGSYYSLQYYLPIWFQTVKDRTAVMSGVMTLSMILTVTAASILSGALVMKVGYFNPFMIVGCILGITGAGLLTTLHPDSGHSKWIGYQALLGIGVGLCIQLPFTIVQTVNKAEDIPVATAFMTFIQTLGATLALAICQNVLQVFLRANISKRVPSADASKILAAGLTNFRNFVAAQDLPNMVSAYNDAIMDIFYVAVAFSVLAIVGVLVLEWRSVRQKQSDHVIGD</sequence>
<name>A0A9W9IDF5_9EURO</name>
<gene>
    <name evidence="8" type="ORF">N7482_001461</name>
</gene>
<evidence type="ECO:0000256" key="4">
    <source>
        <dbReference type="ARBA" id="ARBA00022989"/>
    </source>
</evidence>
<feature type="transmembrane region" description="Helical" evidence="6">
    <location>
        <begin position="74"/>
        <end position="94"/>
    </location>
</feature>
<evidence type="ECO:0000259" key="7">
    <source>
        <dbReference type="PROSITE" id="PS50850"/>
    </source>
</evidence>
<dbReference type="PANTHER" id="PTHR23501">
    <property type="entry name" value="MAJOR FACILITATOR SUPERFAMILY"/>
    <property type="match status" value="1"/>
</dbReference>
<dbReference type="GO" id="GO:0005886">
    <property type="term" value="C:plasma membrane"/>
    <property type="evidence" value="ECO:0007669"/>
    <property type="project" value="TreeGrafter"/>
</dbReference>
<accession>A0A9W9IDF5</accession>
<dbReference type="AlphaFoldDB" id="A0A9W9IDF5"/>
<dbReference type="CDD" id="cd17502">
    <property type="entry name" value="MFS_Azr1_MDR_like"/>
    <property type="match status" value="1"/>
</dbReference>
<evidence type="ECO:0000313" key="8">
    <source>
        <dbReference type="EMBL" id="KAJ5175584.1"/>
    </source>
</evidence>
<feature type="transmembrane region" description="Helical" evidence="6">
    <location>
        <begin position="423"/>
        <end position="444"/>
    </location>
</feature>
<dbReference type="Proteomes" id="UP001149163">
    <property type="component" value="Unassembled WGS sequence"/>
</dbReference>
<dbReference type="InterPro" id="IPR020846">
    <property type="entry name" value="MFS_dom"/>
</dbReference>
<dbReference type="PANTHER" id="PTHR23501:SF199">
    <property type="entry name" value="MFS EFFLUX TRANSPORTER INPD-RELATED"/>
    <property type="match status" value="1"/>
</dbReference>
<reference evidence="8" key="2">
    <citation type="journal article" date="2023" name="IMA Fungus">
        <title>Comparative genomic study of the Penicillium genus elucidates a diverse pangenome and 15 lateral gene transfer events.</title>
        <authorList>
            <person name="Petersen C."/>
            <person name="Sorensen T."/>
            <person name="Nielsen M.R."/>
            <person name="Sondergaard T.E."/>
            <person name="Sorensen J.L."/>
            <person name="Fitzpatrick D.A."/>
            <person name="Frisvad J.C."/>
            <person name="Nielsen K.L."/>
        </authorList>
    </citation>
    <scope>NUCLEOTIDE SEQUENCE</scope>
    <source>
        <strain evidence="8">IBT 26290</strain>
    </source>
</reference>
<keyword evidence="5 6" id="KW-0472">Membrane</keyword>
<keyword evidence="4 6" id="KW-1133">Transmembrane helix</keyword>
<dbReference type="SUPFAM" id="SSF103473">
    <property type="entry name" value="MFS general substrate transporter"/>
    <property type="match status" value="1"/>
</dbReference>
<dbReference type="Pfam" id="PF07690">
    <property type="entry name" value="MFS_1"/>
    <property type="match status" value="1"/>
</dbReference>
<feature type="transmembrane region" description="Helical" evidence="6">
    <location>
        <begin position="159"/>
        <end position="178"/>
    </location>
</feature>
<dbReference type="GeneID" id="81422762"/>
<evidence type="ECO:0000256" key="2">
    <source>
        <dbReference type="ARBA" id="ARBA00007520"/>
    </source>
</evidence>
<feature type="transmembrane region" description="Helical" evidence="6">
    <location>
        <begin position="331"/>
        <end position="354"/>
    </location>
</feature>
<dbReference type="RefSeq" id="XP_056547192.1">
    <property type="nucleotide sequence ID" value="XM_056683586.1"/>
</dbReference>
<evidence type="ECO:0000256" key="6">
    <source>
        <dbReference type="SAM" id="Phobius"/>
    </source>
</evidence>
<dbReference type="PROSITE" id="PS50850">
    <property type="entry name" value="MFS"/>
    <property type="match status" value="1"/>
</dbReference>
<keyword evidence="3 6" id="KW-0812">Transmembrane</keyword>
<feature type="transmembrane region" description="Helical" evidence="6">
    <location>
        <begin position="361"/>
        <end position="380"/>
    </location>
</feature>
<dbReference type="GO" id="GO:0022857">
    <property type="term" value="F:transmembrane transporter activity"/>
    <property type="evidence" value="ECO:0007669"/>
    <property type="project" value="InterPro"/>
</dbReference>
<reference evidence="8" key="1">
    <citation type="submission" date="2022-11" db="EMBL/GenBank/DDBJ databases">
        <authorList>
            <person name="Petersen C."/>
        </authorList>
    </citation>
    <scope>NUCLEOTIDE SEQUENCE</scope>
    <source>
        <strain evidence="8">IBT 26290</strain>
    </source>
</reference>
<feature type="domain" description="Major facilitator superfamily (MFS) profile" evidence="7">
    <location>
        <begin position="37"/>
        <end position="523"/>
    </location>
</feature>
<feature type="transmembrane region" description="Helical" evidence="6">
    <location>
        <begin position="231"/>
        <end position="252"/>
    </location>
</feature>
<dbReference type="PRINTS" id="PR01036">
    <property type="entry name" value="TCRTETB"/>
</dbReference>
<dbReference type="FunFam" id="1.20.1250.20:FF:000196">
    <property type="entry name" value="MFS toxin efflux pump (AflT)"/>
    <property type="match status" value="1"/>
</dbReference>
<evidence type="ECO:0000313" key="9">
    <source>
        <dbReference type="Proteomes" id="UP001149163"/>
    </source>
</evidence>
<dbReference type="Gene3D" id="1.20.1720.10">
    <property type="entry name" value="Multidrug resistance protein D"/>
    <property type="match status" value="1"/>
</dbReference>
<protein>
    <submittedName>
        <fullName evidence="8">Major facilitator superfamily domain general substrate transporter</fullName>
    </submittedName>
</protein>
<evidence type="ECO:0000256" key="3">
    <source>
        <dbReference type="ARBA" id="ARBA00022692"/>
    </source>
</evidence>